<dbReference type="SUPFAM" id="SSF53067">
    <property type="entry name" value="Actin-like ATPase domain"/>
    <property type="match status" value="2"/>
</dbReference>
<dbReference type="PIRSF" id="PIRSF003101">
    <property type="entry name" value="FtsA"/>
    <property type="match status" value="1"/>
</dbReference>
<dbReference type="Gene3D" id="3.30.1490.110">
    <property type="match status" value="1"/>
</dbReference>
<evidence type="ECO:0000256" key="3">
    <source>
        <dbReference type="ARBA" id="ARBA00023136"/>
    </source>
</evidence>
<proteinExistence type="inferred from homology"/>
<gene>
    <name evidence="7" type="ORF">SAMN05443638_11628</name>
</gene>
<dbReference type="Proteomes" id="UP000184035">
    <property type="component" value="Unassembled WGS sequence"/>
</dbReference>
<dbReference type="Pfam" id="PF02491">
    <property type="entry name" value="SHS2_FTSA"/>
    <property type="match status" value="1"/>
</dbReference>
<evidence type="ECO:0000313" key="8">
    <source>
        <dbReference type="Proteomes" id="UP000184035"/>
    </source>
</evidence>
<keyword evidence="3" id="KW-0472">Membrane</keyword>
<dbReference type="AlphaFoldDB" id="A0A1M4X711"/>
<dbReference type="NCBIfam" id="TIGR01174">
    <property type="entry name" value="ftsA"/>
    <property type="match status" value="1"/>
</dbReference>
<dbReference type="InterPro" id="IPR003494">
    <property type="entry name" value="SHS2_FtsA"/>
</dbReference>
<dbReference type="PANTHER" id="PTHR32432">
    <property type="entry name" value="CELL DIVISION PROTEIN FTSA-RELATED"/>
    <property type="match status" value="1"/>
</dbReference>
<keyword evidence="2 5" id="KW-0132">Cell division</keyword>
<protein>
    <recommendedName>
        <fullName evidence="5">Cell division protein FtsA</fullName>
    </recommendedName>
</protein>
<dbReference type="InterPro" id="IPR043129">
    <property type="entry name" value="ATPase_NBD"/>
</dbReference>
<keyword evidence="1" id="KW-1003">Cell membrane</keyword>
<dbReference type="PANTHER" id="PTHR32432:SF4">
    <property type="entry name" value="CELL DIVISION PROTEIN FTSA"/>
    <property type="match status" value="1"/>
</dbReference>
<evidence type="ECO:0000256" key="4">
    <source>
        <dbReference type="ARBA" id="ARBA00023306"/>
    </source>
</evidence>
<dbReference type="STRING" id="1533.SAMN05443638_11628"/>
<name>A0A1M4X711_9CLOT</name>
<comment type="similarity">
    <text evidence="5">Belongs to the FtsA/MreB family.</text>
</comment>
<dbReference type="GO" id="GO:0032153">
    <property type="term" value="C:cell division site"/>
    <property type="evidence" value="ECO:0007669"/>
    <property type="project" value="TreeGrafter"/>
</dbReference>
<comment type="function">
    <text evidence="5">Cell division protein that is involved in the assembly of the Z ring. May serve as a membrane anchor for the Z ring.</text>
</comment>
<dbReference type="OrthoDB" id="9768127at2"/>
<evidence type="ECO:0000256" key="2">
    <source>
        <dbReference type="ARBA" id="ARBA00022618"/>
    </source>
</evidence>
<feature type="domain" description="SHS2" evidence="6">
    <location>
        <begin position="5"/>
        <end position="188"/>
    </location>
</feature>
<reference evidence="7 8" key="1">
    <citation type="submission" date="2016-11" db="EMBL/GenBank/DDBJ databases">
        <authorList>
            <person name="Jaros S."/>
            <person name="Januszkiewicz K."/>
            <person name="Wedrychowicz H."/>
        </authorList>
    </citation>
    <scope>NUCLEOTIDE SEQUENCE [LARGE SCALE GENOMIC DNA]</scope>
    <source>
        <strain evidence="7 8">DSM 2631</strain>
    </source>
</reference>
<dbReference type="InterPro" id="IPR020823">
    <property type="entry name" value="Cell_div_FtsA"/>
</dbReference>
<comment type="subunit">
    <text evidence="5">Interacts with FtsZ.</text>
</comment>
<evidence type="ECO:0000259" key="6">
    <source>
        <dbReference type="SMART" id="SM00842"/>
    </source>
</evidence>
<dbReference type="InterPro" id="IPR050696">
    <property type="entry name" value="FtsA/MreB"/>
</dbReference>
<dbReference type="GO" id="GO:0009898">
    <property type="term" value="C:cytoplasmic side of plasma membrane"/>
    <property type="evidence" value="ECO:0007669"/>
    <property type="project" value="TreeGrafter"/>
</dbReference>
<dbReference type="Pfam" id="PF14450">
    <property type="entry name" value="FtsA"/>
    <property type="match status" value="1"/>
</dbReference>
<dbReference type="Gene3D" id="3.30.420.40">
    <property type="match status" value="2"/>
</dbReference>
<dbReference type="GO" id="GO:0051301">
    <property type="term" value="P:cell division"/>
    <property type="evidence" value="ECO:0007669"/>
    <property type="project" value="UniProtKB-KW"/>
</dbReference>
<evidence type="ECO:0000313" key="7">
    <source>
        <dbReference type="EMBL" id="SHE89258.1"/>
    </source>
</evidence>
<dbReference type="RefSeq" id="WP_072896386.1">
    <property type="nucleotide sequence ID" value="NZ_FQVM01000016.1"/>
</dbReference>
<keyword evidence="4 5" id="KW-0131">Cell cycle</keyword>
<evidence type="ECO:0000256" key="5">
    <source>
        <dbReference type="PIRNR" id="PIRNR003101"/>
    </source>
</evidence>
<evidence type="ECO:0000256" key="1">
    <source>
        <dbReference type="ARBA" id="ARBA00022475"/>
    </source>
</evidence>
<dbReference type="EMBL" id="FQVM01000016">
    <property type="protein sequence ID" value="SHE89258.1"/>
    <property type="molecule type" value="Genomic_DNA"/>
</dbReference>
<keyword evidence="8" id="KW-1185">Reference proteome</keyword>
<accession>A0A1M4X711</accession>
<sequence>MQKYIVGMDIGSNSICATLATTENEDFEIIHTVSVKSQGITKGVITDINLASEAVRNCSEKLSSATNLDLKDYYVGISNSQCRVIESIGYSYICSSENIIESEDIYRSIEEAKKISMHNDEEILDILIESFIIDGETITKNPMNLKGEKLEVVTSIILCKKEIINSYRNVFLLSKLNIKGFLLNSNSLKSILLNERTLGLNTLIIDVGAECTDLAYYEKNQLKFISSSVVGGENISRDLSICAKIPFEEAEKIKLQFSENYRTIFKKGLVNGLKVSDSSLDDELYYYVVNARLDEISKICYKNLLEGGIVDSINEIFIIGEGITNFEDIKYVFEDIFKKKVFIVTKNQLGLQNSSIINSIGIVKDAFDKVKLEVDIKILQAQKIKKIENKFEEENIKTDSKKKSWLKNLKRLIDDIF</sequence>
<organism evidence="7 8">
    <name type="scientific">Clostridium fallax</name>
    <dbReference type="NCBI Taxonomy" id="1533"/>
    <lineage>
        <taxon>Bacteria</taxon>
        <taxon>Bacillati</taxon>
        <taxon>Bacillota</taxon>
        <taxon>Clostridia</taxon>
        <taxon>Eubacteriales</taxon>
        <taxon>Clostridiaceae</taxon>
        <taxon>Clostridium</taxon>
    </lineage>
</organism>
<dbReference type="SMART" id="SM00842">
    <property type="entry name" value="FtsA"/>
    <property type="match status" value="1"/>
</dbReference>